<sequence>MCSSSRWCKKSNTLSRNIIDGIRLETVAQVYAWPNCEVVELLLITWLDPHLIKLLISRVSGERRRGPSSSTLYSALGVCCQSLEHWRCYRESRGLSNSVDANYIRDELVTQVNEVVVVLVKETVRSTLGDGDVSYESGQWGGIGYCAGAIGPMTRVVLLEVWRTVFCSNGYTAKDSSGSHQASPLPECCGRSCSCANGTCLSLYFSREICLCQWLHFDVGLVCSCGCFTLAESWLWLLKFLQTS</sequence>
<dbReference type="AlphaFoldDB" id="A0AAV6MQX7"/>
<protein>
    <submittedName>
        <fullName evidence="1">Uncharacterized protein</fullName>
    </submittedName>
</protein>
<gene>
    <name evidence="1" type="ORF">SDJN03_18148</name>
</gene>
<dbReference type="EMBL" id="JAGKQH010000012">
    <property type="protein sequence ID" value="KAG6585415.1"/>
    <property type="molecule type" value="Genomic_DNA"/>
</dbReference>
<dbReference type="Proteomes" id="UP000685013">
    <property type="component" value="Chromosome 12"/>
</dbReference>
<accession>A0AAV6MQX7</accession>
<organism evidence="1 2">
    <name type="scientific">Cucurbita argyrosperma subsp. sororia</name>
    <dbReference type="NCBI Taxonomy" id="37648"/>
    <lineage>
        <taxon>Eukaryota</taxon>
        <taxon>Viridiplantae</taxon>
        <taxon>Streptophyta</taxon>
        <taxon>Embryophyta</taxon>
        <taxon>Tracheophyta</taxon>
        <taxon>Spermatophyta</taxon>
        <taxon>Magnoliopsida</taxon>
        <taxon>eudicotyledons</taxon>
        <taxon>Gunneridae</taxon>
        <taxon>Pentapetalae</taxon>
        <taxon>rosids</taxon>
        <taxon>fabids</taxon>
        <taxon>Cucurbitales</taxon>
        <taxon>Cucurbitaceae</taxon>
        <taxon>Cucurbiteae</taxon>
        <taxon>Cucurbita</taxon>
    </lineage>
</organism>
<keyword evidence="2" id="KW-1185">Reference proteome</keyword>
<comment type="caution">
    <text evidence="1">The sequence shown here is derived from an EMBL/GenBank/DDBJ whole genome shotgun (WGS) entry which is preliminary data.</text>
</comment>
<evidence type="ECO:0000313" key="1">
    <source>
        <dbReference type="EMBL" id="KAG6585415.1"/>
    </source>
</evidence>
<evidence type="ECO:0000313" key="2">
    <source>
        <dbReference type="Proteomes" id="UP000685013"/>
    </source>
</evidence>
<feature type="non-terminal residue" evidence="1">
    <location>
        <position position="1"/>
    </location>
</feature>
<name>A0AAV6MQX7_9ROSI</name>
<proteinExistence type="predicted"/>
<reference evidence="1 2" key="1">
    <citation type="journal article" date="2021" name="Hortic Res">
        <title>The domestication of Cucurbita argyrosperma as revealed by the genome of its wild relative.</title>
        <authorList>
            <person name="Barrera-Redondo J."/>
            <person name="Sanchez-de la Vega G."/>
            <person name="Aguirre-Liguori J.A."/>
            <person name="Castellanos-Morales G."/>
            <person name="Gutierrez-Guerrero Y.T."/>
            <person name="Aguirre-Dugua X."/>
            <person name="Aguirre-Planter E."/>
            <person name="Tenaillon M.I."/>
            <person name="Lira-Saade R."/>
            <person name="Eguiarte L.E."/>
        </authorList>
    </citation>
    <scope>NUCLEOTIDE SEQUENCE [LARGE SCALE GENOMIC DNA]</scope>
    <source>
        <strain evidence="1">JBR-2021</strain>
    </source>
</reference>